<dbReference type="AlphaFoldDB" id="A0A9D2I373"/>
<proteinExistence type="predicted"/>
<evidence type="ECO:0000313" key="2">
    <source>
        <dbReference type="Proteomes" id="UP000886858"/>
    </source>
</evidence>
<sequence>MIVTTQNGEIIDIHEVSLQGNEISCKDPADRRRKKVLGVYADRRRATEIYAEIVYTNWNKAKSYKMPEA</sequence>
<dbReference type="Proteomes" id="UP000886858">
    <property type="component" value="Unassembled WGS sequence"/>
</dbReference>
<reference evidence="1" key="2">
    <citation type="submission" date="2021-04" db="EMBL/GenBank/DDBJ databases">
        <authorList>
            <person name="Gilroy R."/>
        </authorList>
    </citation>
    <scope>NUCLEOTIDE SEQUENCE</scope>
    <source>
        <strain evidence="1">CHK179-7159</strain>
    </source>
</reference>
<name>A0A9D2I373_9FIRM</name>
<organism evidence="1 2">
    <name type="scientific">Candidatus Eisenbergiella merdipullorum</name>
    <dbReference type="NCBI Taxonomy" id="2838553"/>
    <lineage>
        <taxon>Bacteria</taxon>
        <taxon>Bacillati</taxon>
        <taxon>Bacillota</taxon>
        <taxon>Clostridia</taxon>
        <taxon>Lachnospirales</taxon>
        <taxon>Lachnospiraceae</taxon>
        <taxon>Eisenbergiella</taxon>
    </lineage>
</organism>
<evidence type="ECO:0000313" key="1">
    <source>
        <dbReference type="EMBL" id="HJA91931.1"/>
    </source>
</evidence>
<accession>A0A9D2I373</accession>
<gene>
    <name evidence="1" type="ORF">H9717_02230</name>
</gene>
<reference evidence="1" key="1">
    <citation type="journal article" date="2021" name="PeerJ">
        <title>Extensive microbial diversity within the chicken gut microbiome revealed by metagenomics and culture.</title>
        <authorList>
            <person name="Gilroy R."/>
            <person name="Ravi A."/>
            <person name="Getino M."/>
            <person name="Pursley I."/>
            <person name="Horton D.L."/>
            <person name="Alikhan N.F."/>
            <person name="Baker D."/>
            <person name="Gharbi K."/>
            <person name="Hall N."/>
            <person name="Watson M."/>
            <person name="Adriaenssens E.M."/>
            <person name="Foster-Nyarko E."/>
            <person name="Jarju S."/>
            <person name="Secka A."/>
            <person name="Antonio M."/>
            <person name="Oren A."/>
            <person name="Chaudhuri R.R."/>
            <person name="La Ragione R."/>
            <person name="Hildebrand F."/>
            <person name="Pallen M.J."/>
        </authorList>
    </citation>
    <scope>NUCLEOTIDE SEQUENCE</scope>
    <source>
        <strain evidence="1">CHK179-7159</strain>
    </source>
</reference>
<dbReference type="EMBL" id="DWYY01000026">
    <property type="protein sequence ID" value="HJA91931.1"/>
    <property type="molecule type" value="Genomic_DNA"/>
</dbReference>
<comment type="caution">
    <text evidence="1">The sequence shown here is derived from an EMBL/GenBank/DDBJ whole genome shotgun (WGS) entry which is preliminary data.</text>
</comment>
<protein>
    <submittedName>
        <fullName evidence="1">Uncharacterized protein</fullName>
    </submittedName>
</protein>